<accession>A0A833Q9X8</accession>
<organism evidence="1 2">
    <name type="scientific">Carex littledalei</name>
    <dbReference type="NCBI Taxonomy" id="544730"/>
    <lineage>
        <taxon>Eukaryota</taxon>
        <taxon>Viridiplantae</taxon>
        <taxon>Streptophyta</taxon>
        <taxon>Embryophyta</taxon>
        <taxon>Tracheophyta</taxon>
        <taxon>Spermatophyta</taxon>
        <taxon>Magnoliopsida</taxon>
        <taxon>Liliopsida</taxon>
        <taxon>Poales</taxon>
        <taxon>Cyperaceae</taxon>
        <taxon>Cyperoideae</taxon>
        <taxon>Cariceae</taxon>
        <taxon>Carex</taxon>
        <taxon>Carex subgen. Euthyceras</taxon>
    </lineage>
</organism>
<dbReference type="AlphaFoldDB" id="A0A833Q9X8"/>
<dbReference type="Proteomes" id="UP000623129">
    <property type="component" value="Unassembled WGS sequence"/>
</dbReference>
<dbReference type="OrthoDB" id="6605218at2759"/>
<gene>
    <name evidence="1" type="ORF">FCM35_KLT22009</name>
</gene>
<protein>
    <submittedName>
        <fullName evidence="1">Mannose-6-phosphate isomerase 1-like protein</fullName>
    </submittedName>
</protein>
<name>A0A833Q9X8_9POAL</name>
<evidence type="ECO:0000313" key="2">
    <source>
        <dbReference type="Proteomes" id="UP000623129"/>
    </source>
</evidence>
<comment type="caution">
    <text evidence="1">The sequence shown here is derived from an EMBL/GenBank/DDBJ whole genome shotgun (WGS) entry which is preliminary data.</text>
</comment>
<dbReference type="GO" id="GO:0016853">
    <property type="term" value="F:isomerase activity"/>
    <property type="evidence" value="ECO:0007669"/>
    <property type="project" value="UniProtKB-KW"/>
</dbReference>
<keyword evidence="1" id="KW-0413">Isomerase</keyword>
<reference evidence="1" key="1">
    <citation type="submission" date="2020-01" db="EMBL/GenBank/DDBJ databases">
        <title>Genome sequence of Kobresia littledalei, the first chromosome-level genome in the family Cyperaceae.</title>
        <authorList>
            <person name="Qu G."/>
        </authorList>
    </citation>
    <scope>NUCLEOTIDE SEQUENCE</scope>
    <source>
        <strain evidence="1">C.B.Clarke</strain>
        <tissue evidence="1">Leaf</tissue>
    </source>
</reference>
<keyword evidence="2" id="KW-1185">Reference proteome</keyword>
<evidence type="ECO:0000313" key="1">
    <source>
        <dbReference type="EMBL" id="KAF3320390.1"/>
    </source>
</evidence>
<dbReference type="EMBL" id="SWLB01000050">
    <property type="protein sequence ID" value="KAF3320390.1"/>
    <property type="molecule type" value="Genomic_DNA"/>
</dbReference>
<sequence>MACIECMVTSDNVVRAGFSTFPEILRGVPLNKNVYRYTPPIRRISSRPVFSFSYETVTFTPVSGPSIFLYQVFFQAGPKYGLSWAEPSQLYFYN</sequence>
<proteinExistence type="predicted"/>